<organism evidence="1">
    <name type="scientific">marine sediment metagenome</name>
    <dbReference type="NCBI Taxonomy" id="412755"/>
    <lineage>
        <taxon>unclassified sequences</taxon>
        <taxon>metagenomes</taxon>
        <taxon>ecological metagenomes</taxon>
    </lineage>
</organism>
<accession>X1THE0</accession>
<reference evidence="1" key="1">
    <citation type="journal article" date="2014" name="Front. Microbiol.">
        <title>High frequency of phylogenetically diverse reductive dehalogenase-homologous genes in deep subseafloor sedimentary metagenomes.</title>
        <authorList>
            <person name="Kawai M."/>
            <person name="Futagami T."/>
            <person name="Toyoda A."/>
            <person name="Takaki Y."/>
            <person name="Nishi S."/>
            <person name="Hori S."/>
            <person name="Arai W."/>
            <person name="Tsubouchi T."/>
            <person name="Morono Y."/>
            <person name="Uchiyama I."/>
            <person name="Ito T."/>
            <person name="Fujiyama A."/>
            <person name="Inagaki F."/>
            <person name="Takami H."/>
        </authorList>
    </citation>
    <scope>NUCLEOTIDE SEQUENCE</scope>
    <source>
        <strain evidence="1">Expedition CK06-06</strain>
    </source>
</reference>
<evidence type="ECO:0000313" key="1">
    <source>
        <dbReference type="EMBL" id="GAI86960.1"/>
    </source>
</evidence>
<name>X1THE0_9ZZZZ</name>
<feature type="non-terminal residue" evidence="1">
    <location>
        <position position="63"/>
    </location>
</feature>
<proteinExistence type="predicted"/>
<comment type="caution">
    <text evidence="1">The sequence shown here is derived from an EMBL/GenBank/DDBJ whole genome shotgun (WGS) entry which is preliminary data.</text>
</comment>
<dbReference type="EMBL" id="BARW01008730">
    <property type="protein sequence ID" value="GAI86960.1"/>
    <property type="molecule type" value="Genomic_DNA"/>
</dbReference>
<dbReference type="AlphaFoldDB" id="X1THE0"/>
<gene>
    <name evidence="1" type="ORF">S12H4_17793</name>
</gene>
<protein>
    <submittedName>
        <fullName evidence="1">Uncharacterized protein</fullName>
    </submittedName>
</protein>
<sequence>MMDFIVEQTNKPSIKVVVPVHGTMENMCAYSMIGLYDYMRQKGYDIKIEFHLNESLISRGRCV</sequence>